<evidence type="ECO:0000313" key="10">
    <source>
        <dbReference type="EMBL" id="ODJ87741.1"/>
    </source>
</evidence>
<feature type="transmembrane region" description="Helical" evidence="8">
    <location>
        <begin position="124"/>
        <end position="142"/>
    </location>
</feature>
<dbReference type="GO" id="GO:0006508">
    <property type="term" value="P:proteolysis"/>
    <property type="evidence" value="ECO:0007669"/>
    <property type="project" value="UniProtKB-KW"/>
</dbReference>
<dbReference type="NCBIfam" id="TIGR04178">
    <property type="entry name" value="exo_archaeo"/>
    <property type="match status" value="1"/>
</dbReference>
<keyword evidence="11" id="KW-1185">Reference proteome</keyword>
<keyword evidence="3" id="KW-0645">Protease</keyword>
<feature type="transmembrane region" description="Helical" evidence="8">
    <location>
        <begin position="72"/>
        <end position="91"/>
    </location>
</feature>
<dbReference type="InterPro" id="IPR019127">
    <property type="entry name" value="Exosortase"/>
</dbReference>
<dbReference type="NCBIfam" id="TIGR02602">
    <property type="entry name" value="8TM_EpsH"/>
    <property type="match status" value="1"/>
</dbReference>
<feature type="transmembrane region" description="Helical" evidence="8">
    <location>
        <begin position="9"/>
        <end position="30"/>
    </location>
</feature>
<comment type="subcellular location">
    <subcellularLocation>
        <location evidence="1">Cell membrane</location>
        <topology evidence="1">Multi-pass membrane protein</topology>
    </subcellularLocation>
</comment>
<dbReference type="NCBIfam" id="TIGR02914">
    <property type="entry name" value="EpsI_fam"/>
    <property type="match status" value="1"/>
</dbReference>
<gene>
    <name evidence="10" type="ORF">CODIS_21590</name>
</gene>
<evidence type="ECO:0000256" key="3">
    <source>
        <dbReference type="ARBA" id="ARBA00022670"/>
    </source>
</evidence>
<dbReference type="RefSeq" id="WP_069124751.1">
    <property type="nucleotide sequence ID" value="NZ_MARB01000010.1"/>
</dbReference>
<protein>
    <submittedName>
        <fullName evidence="10">Exosortase</fullName>
    </submittedName>
</protein>
<feature type="transmembrane region" description="Helical" evidence="8">
    <location>
        <begin position="42"/>
        <end position="60"/>
    </location>
</feature>
<keyword evidence="2" id="KW-1003">Cell membrane</keyword>
<keyword evidence="6 8" id="KW-1133">Transmembrane helix</keyword>
<evidence type="ECO:0000256" key="2">
    <source>
        <dbReference type="ARBA" id="ARBA00022475"/>
    </source>
</evidence>
<proteinExistence type="predicted"/>
<feature type="transmembrane region" description="Helical" evidence="8">
    <location>
        <begin position="253"/>
        <end position="270"/>
    </location>
</feature>
<dbReference type="GO" id="GO:0008233">
    <property type="term" value="F:peptidase activity"/>
    <property type="evidence" value="ECO:0007669"/>
    <property type="project" value="UniProtKB-KW"/>
</dbReference>
<keyword evidence="4 8" id="KW-0812">Transmembrane</keyword>
<organism evidence="10 11">
    <name type="scientific">Candidatus Thiodiazotropha endolucinida</name>
    <dbReference type="NCBI Taxonomy" id="1655433"/>
    <lineage>
        <taxon>Bacteria</taxon>
        <taxon>Pseudomonadati</taxon>
        <taxon>Pseudomonadota</taxon>
        <taxon>Gammaproteobacteria</taxon>
        <taxon>Chromatiales</taxon>
        <taxon>Sedimenticolaceae</taxon>
        <taxon>Candidatus Thiodiazotropha</taxon>
    </lineage>
</organism>
<dbReference type="AlphaFoldDB" id="A0A7Z0VM17"/>
<keyword evidence="7 8" id="KW-0472">Membrane</keyword>
<name>A0A7Z0VM17_9GAMM</name>
<dbReference type="Pfam" id="PF09721">
    <property type="entry name" value="Exosortase_EpsH"/>
    <property type="match status" value="1"/>
</dbReference>
<dbReference type="InterPro" id="IPR014263">
    <property type="entry name" value="Methanolan_biosynth_EpsI"/>
</dbReference>
<dbReference type="Proteomes" id="UP000094769">
    <property type="component" value="Unassembled WGS sequence"/>
</dbReference>
<dbReference type="EMBL" id="MARB01000010">
    <property type="protein sequence ID" value="ODJ87741.1"/>
    <property type="molecule type" value="Genomic_DNA"/>
</dbReference>
<feature type="domain" description="Methanolan biosynthesis EpsI" evidence="9">
    <location>
        <begin position="325"/>
        <end position="498"/>
    </location>
</feature>
<dbReference type="OrthoDB" id="9797363at2"/>
<evidence type="ECO:0000313" key="11">
    <source>
        <dbReference type="Proteomes" id="UP000094769"/>
    </source>
</evidence>
<evidence type="ECO:0000256" key="6">
    <source>
        <dbReference type="ARBA" id="ARBA00022989"/>
    </source>
</evidence>
<evidence type="ECO:0000256" key="4">
    <source>
        <dbReference type="ARBA" id="ARBA00022692"/>
    </source>
</evidence>
<dbReference type="GO" id="GO:0005886">
    <property type="term" value="C:plasma membrane"/>
    <property type="evidence" value="ECO:0007669"/>
    <property type="project" value="UniProtKB-SubCell"/>
</dbReference>
<feature type="transmembrane region" description="Helical" evidence="8">
    <location>
        <begin position="97"/>
        <end position="117"/>
    </location>
</feature>
<comment type="caution">
    <text evidence="10">The sequence shown here is derived from an EMBL/GenBank/DDBJ whole genome shotgun (WGS) entry which is preliminary data.</text>
</comment>
<dbReference type="Pfam" id="PF11984">
    <property type="entry name" value="DUF3485"/>
    <property type="match status" value="1"/>
</dbReference>
<sequence length="514" mass="59167">MSKSTPSKYYIYDLSLFLGILVLFILYHTTTISIYNNWIAENSLYSHGLLLLPISFYLFLHEWKLKRYTLNIEFRPFPTLILIFLGIFWYISESIYIQIASQILFILIISFYIYSLFGFKQTLRLSFPVLILLSSVPLWFLFSEPLQTPTAILVDKLLKLTGYTSYQEGYYIHIPEGIFEVGDTCSGLRYQIAAVTTAALYIFYYNYSIKASILCILFASLIAFLSNSIRIYIVVLSGHYTNMTHSLLEDHIWLGWAVFGIFFMTYLIFLGRIDMDNHTSDSVVKNRKRANSSNFNSASQAKIISIFVLSLLASSTGPLLIPLYATPDSDIDTNAIELNPSIQGWNRTKTTQSWRPIWQQSDFDLFTSYSNKSGNVDLFIGTFVKQSQGKELISDLNIPYDMDNWELVKTRAIDILLDSGKTYTVAETIVSNQYLQKRVIWNWFYIDGKLTHEELSAKLLGIANSLSGRKSETVFIISSPISTDLDTTRRILTEFFKDSFKYYKTQLTRIDEAL</sequence>
<evidence type="ECO:0000256" key="5">
    <source>
        <dbReference type="ARBA" id="ARBA00022801"/>
    </source>
</evidence>
<keyword evidence="5" id="KW-0378">Hydrolase</keyword>
<feature type="transmembrane region" description="Helical" evidence="8">
    <location>
        <begin position="303"/>
        <end position="325"/>
    </location>
</feature>
<feature type="transmembrane region" description="Helical" evidence="8">
    <location>
        <begin position="214"/>
        <end position="233"/>
    </location>
</feature>
<reference evidence="10 11" key="1">
    <citation type="submission" date="2016-06" db="EMBL/GenBank/DDBJ databases">
        <title>Genome sequence of endosymbiont of Candidatus Endolucinida thiodiazotropha.</title>
        <authorList>
            <person name="Poehlein A."/>
            <person name="Koenig S."/>
            <person name="Heiden S.E."/>
            <person name="Thuermer A."/>
            <person name="Voget S."/>
            <person name="Daniel R."/>
            <person name="Markert S."/>
            <person name="Gros O."/>
            <person name="Schweder T."/>
        </authorList>
    </citation>
    <scope>NUCLEOTIDE SEQUENCE [LARGE SCALE GENOMIC DNA]</scope>
    <source>
        <strain evidence="10 11">COS</strain>
    </source>
</reference>
<evidence type="ECO:0000259" key="9">
    <source>
        <dbReference type="Pfam" id="PF11984"/>
    </source>
</evidence>
<feature type="transmembrane region" description="Helical" evidence="8">
    <location>
        <begin position="188"/>
        <end position="207"/>
    </location>
</feature>
<evidence type="ECO:0000256" key="1">
    <source>
        <dbReference type="ARBA" id="ARBA00004651"/>
    </source>
</evidence>
<evidence type="ECO:0000256" key="7">
    <source>
        <dbReference type="ARBA" id="ARBA00023136"/>
    </source>
</evidence>
<dbReference type="InterPro" id="IPR013426">
    <property type="entry name" value="EpsH-like"/>
</dbReference>
<dbReference type="InterPro" id="IPR026392">
    <property type="entry name" value="Exo/Archaeosortase_dom"/>
</dbReference>
<evidence type="ECO:0000256" key="8">
    <source>
        <dbReference type="SAM" id="Phobius"/>
    </source>
</evidence>
<accession>A0A7Z0VM17</accession>